<dbReference type="InterPro" id="IPR008972">
    <property type="entry name" value="Cupredoxin"/>
</dbReference>
<dbReference type="PANTHER" id="PTHR36507:SF1">
    <property type="entry name" value="BLL1555 PROTEIN"/>
    <property type="match status" value="1"/>
</dbReference>
<dbReference type="PROSITE" id="PS00196">
    <property type="entry name" value="COPPER_BLUE"/>
    <property type="match status" value="1"/>
</dbReference>
<dbReference type="RefSeq" id="WP_263048825.1">
    <property type="nucleotide sequence ID" value="NZ_CP106738.1"/>
</dbReference>
<dbReference type="Pfam" id="PF00127">
    <property type="entry name" value="Copper-bind"/>
    <property type="match status" value="1"/>
</dbReference>
<gene>
    <name evidence="7" type="ORF">N7U68_08465</name>
</gene>
<dbReference type="SUPFAM" id="SSF49503">
    <property type="entry name" value="Cupredoxins"/>
    <property type="match status" value="1"/>
</dbReference>
<keyword evidence="2" id="KW-0479">Metal-binding</keyword>
<protein>
    <submittedName>
        <fullName evidence="7">Plastocyanin/azurin family copper-binding protein</fullName>
    </submittedName>
</protein>
<reference evidence="7" key="1">
    <citation type="submission" date="2022-10" db="EMBL/GenBank/DDBJ databases">
        <title>Roseovarius pelagicus sp. nov., isolated from Arctic seawater.</title>
        <authorList>
            <person name="Hong Y.W."/>
            <person name="Hwang C.Y."/>
        </authorList>
    </citation>
    <scope>NUCLEOTIDE SEQUENCE</scope>
    <source>
        <strain evidence="7">HL-MP18</strain>
    </source>
</reference>
<dbReference type="CDD" id="cd04220">
    <property type="entry name" value="Halocyanin"/>
    <property type="match status" value="1"/>
</dbReference>
<evidence type="ECO:0000256" key="4">
    <source>
        <dbReference type="ARBA" id="ARBA00023008"/>
    </source>
</evidence>
<feature type="signal peptide" evidence="5">
    <location>
        <begin position="1"/>
        <end position="27"/>
    </location>
</feature>
<dbReference type="PROSITE" id="PS51318">
    <property type="entry name" value="TAT"/>
    <property type="match status" value="1"/>
</dbReference>
<sequence length="176" mass="19277">MILARRRFLKMGGGFIATLSLSTPMRAATVQTIKMEGSARGERIWFSPNGLAISPGTTLRFVNRDQGNAHTATAYCPELYDRARRIPKAAAPWDSGFLLPDESFEVTLTVPGVYDYYCIPHEMAAMVGRIVVGQPGDPGWQYPNPDTDDIAPEALTALPTVETILTYGRVEPEDAT</sequence>
<feature type="chain" id="PRO_5047273064" evidence="5">
    <location>
        <begin position="28"/>
        <end position="176"/>
    </location>
</feature>
<keyword evidence="3" id="KW-0249">Electron transport</keyword>
<dbReference type="Gene3D" id="2.60.40.420">
    <property type="entry name" value="Cupredoxins - blue copper proteins"/>
    <property type="match status" value="1"/>
</dbReference>
<evidence type="ECO:0000259" key="6">
    <source>
        <dbReference type="Pfam" id="PF00127"/>
    </source>
</evidence>
<evidence type="ECO:0000256" key="5">
    <source>
        <dbReference type="SAM" id="SignalP"/>
    </source>
</evidence>
<evidence type="ECO:0000313" key="8">
    <source>
        <dbReference type="Proteomes" id="UP001064087"/>
    </source>
</evidence>
<keyword evidence="8" id="KW-1185">Reference proteome</keyword>
<keyword evidence="4" id="KW-0186">Copper</keyword>
<dbReference type="InterPro" id="IPR000923">
    <property type="entry name" value="BlueCu_1"/>
</dbReference>
<dbReference type="InterPro" id="IPR028871">
    <property type="entry name" value="BlueCu_1_BS"/>
</dbReference>
<dbReference type="InterPro" id="IPR052721">
    <property type="entry name" value="ET_Amicyanin"/>
</dbReference>
<dbReference type="Proteomes" id="UP001064087">
    <property type="component" value="Chromosome"/>
</dbReference>
<keyword evidence="5" id="KW-0732">Signal</keyword>
<keyword evidence="1" id="KW-0813">Transport</keyword>
<evidence type="ECO:0000256" key="2">
    <source>
        <dbReference type="ARBA" id="ARBA00022723"/>
    </source>
</evidence>
<dbReference type="PANTHER" id="PTHR36507">
    <property type="entry name" value="BLL1555 PROTEIN"/>
    <property type="match status" value="1"/>
</dbReference>
<dbReference type="InterPro" id="IPR006311">
    <property type="entry name" value="TAT_signal"/>
</dbReference>
<accession>A0ABY6DES3</accession>
<evidence type="ECO:0000256" key="1">
    <source>
        <dbReference type="ARBA" id="ARBA00022448"/>
    </source>
</evidence>
<evidence type="ECO:0000256" key="3">
    <source>
        <dbReference type="ARBA" id="ARBA00022982"/>
    </source>
</evidence>
<name>A0ABY6DES3_9RHOB</name>
<organism evidence="7 8">
    <name type="scientific">Roseovarius pelagicus</name>
    <dbReference type="NCBI Taxonomy" id="2980108"/>
    <lineage>
        <taxon>Bacteria</taxon>
        <taxon>Pseudomonadati</taxon>
        <taxon>Pseudomonadota</taxon>
        <taxon>Alphaproteobacteria</taxon>
        <taxon>Rhodobacterales</taxon>
        <taxon>Roseobacteraceae</taxon>
        <taxon>Roseovarius</taxon>
    </lineage>
</organism>
<feature type="domain" description="Blue (type 1) copper" evidence="6">
    <location>
        <begin position="38"/>
        <end position="132"/>
    </location>
</feature>
<evidence type="ECO:0000313" key="7">
    <source>
        <dbReference type="EMBL" id="UXX84652.1"/>
    </source>
</evidence>
<dbReference type="EMBL" id="CP106738">
    <property type="protein sequence ID" value="UXX84652.1"/>
    <property type="molecule type" value="Genomic_DNA"/>
</dbReference>
<proteinExistence type="predicted"/>